<evidence type="ECO:0000313" key="2">
    <source>
        <dbReference type="Proteomes" id="UP000887540"/>
    </source>
</evidence>
<dbReference type="SFLD" id="SFLDS00003">
    <property type="entry name" value="Haloacid_Dehalogenase"/>
    <property type="match status" value="1"/>
</dbReference>
<dbReference type="PANTHER" id="PTHR47829:SF1">
    <property type="entry name" value="HAD FAMILY PHOSPHATASE"/>
    <property type="match status" value="1"/>
</dbReference>
<dbReference type="CDD" id="cd02603">
    <property type="entry name" value="HAD_sEH-N_like"/>
    <property type="match status" value="1"/>
</dbReference>
<evidence type="ECO:0000313" key="3">
    <source>
        <dbReference type="WBParaSite" id="ACRNAN_scaffold6548.g29904.t2"/>
    </source>
</evidence>
<dbReference type="PRINTS" id="PR00413">
    <property type="entry name" value="HADHALOGNASE"/>
</dbReference>
<evidence type="ECO:0000256" key="1">
    <source>
        <dbReference type="ARBA" id="ARBA00022990"/>
    </source>
</evidence>
<proteinExistence type="predicted"/>
<dbReference type="Pfam" id="PF00702">
    <property type="entry name" value="Hydrolase"/>
    <property type="match status" value="1"/>
</dbReference>
<dbReference type="SFLD" id="SFLDG01129">
    <property type="entry name" value="C1.5:_HAD__Beta-PGM__Phosphata"/>
    <property type="match status" value="1"/>
</dbReference>
<dbReference type="NCBIfam" id="TIGR01509">
    <property type="entry name" value="HAD-SF-IA-v3"/>
    <property type="match status" value="1"/>
</dbReference>
<dbReference type="Gene3D" id="1.10.150.240">
    <property type="entry name" value="Putative phosphatase, domain 2"/>
    <property type="match status" value="1"/>
</dbReference>
<sequence>MATIDRKYKAVIFDMGGVLIAGPAALFKTGGQDGGEDKAKKILKLVFSPEFEQHFAALECGEKSLEETIPHLAKIYNKEHNDTDNFQNIMDGFKDRALWEREGAQMNPLWIPVLQKLKDDGLTVVVLTNNFYHDKTKTGKTTSLDEKHFHAIFESCKLGMRKPDCKIYQHVLDELKVKPEEAIFIDDFEQNIEGANKLGITTIHCKNVEDTIKNLEDVLKISLKEAKIEAKLIEEVEKMKV</sequence>
<dbReference type="InterPro" id="IPR006439">
    <property type="entry name" value="HAD-SF_hydro_IA"/>
</dbReference>
<dbReference type="NCBIfam" id="TIGR02247">
    <property type="entry name" value="HAD-1A3-hyp"/>
    <property type="match status" value="1"/>
</dbReference>
<dbReference type="SUPFAM" id="SSF56784">
    <property type="entry name" value="HAD-like"/>
    <property type="match status" value="1"/>
</dbReference>
<name>A0A914EB02_9BILA</name>
<organism evidence="2 3">
    <name type="scientific">Acrobeloides nanus</name>
    <dbReference type="NCBI Taxonomy" id="290746"/>
    <lineage>
        <taxon>Eukaryota</taxon>
        <taxon>Metazoa</taxon>
        <taxon>Ecdysozoa</taxon>
        <taxon>Nematoda</taxon>
        <taxon>Chromadorea</taxon>
        <taxon>Rhabditida</taxon>
        <taxon>Tylenchina</taxon>
        <taxon>Cephalobomorpha</taxon>
        <taxon>Cephaloboidea</taxon>
        <taxon>Cephalobidae</taxon>
        <taxon>Acrobeloides</taxon>
    </lineage>
</organism>
<dbReference type="Gene3D" id="3.40.50.1000">
    <property type="entry name" value="HAD superfamily/HAD-like"/>
    <property type="match status" value="1"/>
</dbReference>
<keyword evidence="1" id="KW-0007">Acetylation</keyword>
<protein>
    <submittedName>
        <fullName evidence="3">Uncharacterized protein</fullName>
    </submittedName>
</protein>
<dbReference type="InterPro" id="IPR011945">
    <property type="entry name" value="HAD-SF_ppase_IA/epoxid_hydro_N"/>
</dbReference>
<reference evidence="3" key="1">
    <citation type="submission" date="2022-11" db="UniProtKB">
        <authorList>
            <consortium name="WormBaseParasite"/>
        </authorList>
    </citation>
    <scope>IDENTIFICATION</scope>
</reference>
<dbReference type="WBParaSite" id="ACRNAN_scaffold6548.g29904.t2">
    <property type="protein sequence ID" value="ACRNAN_scaffold6548.g29904.t2"/>
    <property type="gene ID" value="ACRNAN_scaffold6548.g29904"/>
</dbReference>
<accession>A0A914EB02</accession>
<dbReference type="InterPro" id="IPR023214">
    <property type="entry name" value="HAD_sf"/>
</dbReference>
<dbReference type="AlphaFoldDB" id="A0A914EB02"/>
<keyword evidence="2" id="KW-1185">Reference proteome</keyword>
<dbReference type="InterPro" id="IPR023198">
    <property type="entry name" value="PGP-like_dom2"/>
</dbReference>
<dbReference type="InterPro" id="IPR052898">
    <property type="entry name" value="ACAD10-like"/>
</dbReference>
<dbReference type="InterPro" id="IPR036412">
    <property type="entry name" value="HAD-like_sf"/>
</dbReference>
<dbReference type="PANTHER" id="PTHR47829">
    <property type="entry name" value="HYDROLASE, PUTATIVE (AFU_ORTHOLOGUE AFUA_1G12880)-RELATED"/>
    <property type="match status" value="1"/>
</dbReference>
<dbReference type="Proteomes" id="UP000887540">
    <property type="component" value="Unplaced"/>
</dbReference>